<proteinExistence type="predicted"/>
<protein>
    <submittedName>
        <fullName evidence="1">Uncharacterized protein</fullName>
    </submittedName>
</protein>
<sequence>MVANNARYRIQRREIIYLLHNTIIEAEKKYLAFLLRTEFLEPVSTFCHRMFDAYGGSSMLSSPSKPRVRFLHPSPLETDFRTQLGASLVVGALLGPS</sequence>
<dbReference type="Proteomes" id="UP001367508">
    <property type="component" value="Unassembled WGS sequence"/>
</dbReference>
<gene>
    <name evidence="1" type="ORF">VNO77_44051</name>
</gene>
<accession>A0AAN9JVB7</accession>
<reference evidence="1 2" key="1">
    <citation type="submission" date="2024-01" db="EMBL/GenBank/DDBJ databases">
        <title>The genomes of 5 underutilized Papilionoideae crops provide insights into root nodulation and disease resistanc.</title>
        <authorList>
            <person name="Jiang F."/>
        </authorList>
    </citation>
    <scope>NUCLEOTIDE SEQUENCE [LARGE SCALE GENOMIC DNA]</scope>
    <source>
        <strain evidence="1">LVBAO_FW01</strain>
        <tissue evidence="1">Leaves</tissue>
    </source>
</reference>
<dbReference type="AlphaFoldDB" id="A0AAN9JVB7"/>
<keyword evidence="2" id="KW-1185">Reference proteome</keyword>
<comment type="caution">
    <text evidence="1">The sequence shown here is derived from an EMBL/GenBank/DDBJ whole genome shotgun (WGS) entry which is preliminary data.</text>
</comment>
<evidence type="ECO:0000313" key="2">
    <source>
        <dbReference type="Proteomes" id="UP001367508"/>
    </source>
</evidence>
<evidence type="ECO:0000313" key="1">
    <source>
        <dbReference type="EMBL" id="KAK7306130.1"/>
    </source>
</evidence>
<organism evidence="1 2">
    <name type="scientific">Canavalia gladiata</name>
    <name type="common">Sword bean</name>
    <name type="synonym">Dolichos gladiatus</name>
    <dbReference type="NCBI Taxonomy" id="3824"/>
    <lineage>
        <taxon>Eukaryota</taxon>
        <taxon>Viridiplantae</taxon>
        <taxon>Streptophyta</taxon>
        <taxon>Embryophyta</taxon>
        <taxon>Tracheophyta</taxon>
        <taxon>Spermatophyta</taxon>
        <taxon>Magnoliopsida</taxon>
        <taxon>eudicotyledons</taxon>
        <taxon>Gunneridae</taxon>
        <taxon>Pentapetalae</taxon>
        <taxon>rosids</taxon>
        <taxon>fabids</taxon>
        <taxon>Fabales</taxon>
        <taxon>Fabaceae</taxon>
        <taxon>Papilionoideae</taxon>
        <taxon>50 kb inversion clade</taxon>
        <taxon>NPAAA clade</taxon>
        <taxon>indigoferoid/millettioid clade</taxon>
        <taxon>Phaseoleae</taxon>
        <taxon>Canavalia</taxon>
    </lineage>
</organism>
<dbReference type="EMBL" id="JAYMYQ010000011">
    <property type="protein sequence ID" value="KAK7306130.1"/>
    <property type="molecule type" value="Genomic_DNA"/>
</dbReference>
<name>A0AAN9JVB7_CANGL</name>